<accession>A0ABQ9IQG7</accession>
<protein>
    <recommendedName>
        <fullName evidence="3">PiggyBac transposable element-derived protein domain-containing protein</fullName>
    </recommendedName>
</protein>
<reference evidence="1 2" key="1">
    <citation type="submission" date="2023-02" db="EMBL/GenBank/DDBJ databases">
        <title>LHISI_Scaffold_Assembly.</title>
        <authorList>
            <person name="Stuart O.P."/>
            <person name="Cleave R."/>
            <person name="Magrath M.J.L."/>
            <person name="Mikheyev A.S."/>
        </authorList>
    </citation>
    <scope>NUCLEOTIDE SEQUENCE [LARGE SCALE GENOMIC DNA]</scope>
    <source>
        <strain evidence="1">Daus_M_001</strain>
        <tissue evidence="1">Leg muscle</tissue>
    </source>
</reference>
<evidence type="ECO:0000313" key="1">
    <source>
        <dbReference type="EMBL" id="KAJ8898298.1"/>
    </source>
</evidence>
<evidence type="ECO:0008006" key="3">
    <source>
        <dbReference type="Google" id="ProtNLM"/>
    </source>
</evidence>
<keyword evidence="2" id="KW-1185">Reference proteome</keyword>
<dbReference type="EMBL" id="JARBHB010000001">
    <property type="protein sequence ID" value="KAJ8898298.1"/>
    <property type="molecule type" value="Genomic_DNA"/>
</dbReference>
<comment type="caution">
    <text evidence="1">The sequence shown here is derived from an EMBL/GenBank/DDBJ whole genome shotgun (WGS) entry which is preliminary data.</text>
</comment>
<dbReference type="Proteomes" id="UP001159363">
    <property type="component" value="Chromosome 1"/>
</dbReference>
<organism evidence="1 2">
    <name type="scientific">Dryococelus australis</name>
    <dbReference type="NCBI Taxonomy" id="614101"/>
    <lineage>
        <taxon>Eukaryota</taxon>
        <taxon>Metazoa</taxon>
        <taxon>Ecdysozoa</taxon>
        <taxon>Arthropoda</taxon>
        <taxon>Hexapoda</taxon>
        <taxon>Insecta</taxon>
        <taxon>Pterygota</taxon>
        <taxon>Neoptera</taxon>
        <taxon>Polyneoptera</taxon>
        <taxon>Phasmatodea</taxon>
        <taxon>Verophasmatodea</taxon>
        <taxon>Anareolatae</taxon>
        <taxon>Phasmatidae</taxon>
        <taxon>Eurycanthinae</taxon>
        <taxon>Dryococelus</taxon>
    </lineage>
</organism>
<sequence length="83" mass="9899">MDQMGRKYSVKLESRRWPVHVSFNVLDLAYINAWIFYKEVTGREIKRRKFILELCLELRAVHMANRNTKPHMVSAGDEEMEKS</sequence>
<evidence type="ECO:0000313" key="2">
    <source>
        <dbReference type="Proteomes" id="UP001159363"/>
    </source>
</evidence>
<proteinExistence type="predicted"/>
<name>A0ABQ9IQG7_9NEOP</name>
<gene>
    <name evidence="1" type="ORF">PR048_003658</name>
</gene>